<dbReference type="EMBL" id="JGZQ01000007">
    <property type="protein sequence ID" value="KFI97138.1"/>
    <property type="molecule type" value="Genomic_DNA"/>
</dbReference>
<dbReference type="Pfam" id="PF02706">
    <property type="entry name" value="Wzz"/>
    <property type="match status" value="1"/>
</dbReference>
<evidence type="ECO:0000259" key="20">
    <source>
        <dbReference type="Pfam" id="PF13614"/>
    </source>
</evidence>
<evidence type="ECO:0000256" key="18">
    <source>
        <dbReference type="SAM" id="Phobius"/>
    </source>
</evidence>
<dbReference type="GO" id="GO:0005886">
    <property type="term" value="C:plasma membrane"/>
    <property type="evidence" value="ECO:0007669"/>
    <property type="project" value="UniProtKB-SubCell"/>
</dbReference>
<evidence type="ECO:0000313" key="22">
    <source>
        <dbReference type="Proteomes" id="UP000029091"/>
    </source>
</evidence>
<keyword evidence="11" id="KW-0418">Kinase</keyword>
<accession>A0A087DNN8</accession>
<evidence type="ECO:0000256" key="3">
    <source>
        <dbReference type="ARBA" id="ARBA00007316"/>
    </source>
</evidence>
<dbReference type="InterPro" id="IPR005702">
    <property type="entry name" value="Wzc-like_C"/>
</dbReference>
<keyword evidence="8 21" id="KW-0808">Transferase</keyword>
<evidence type="ECO:0000256" key="4">
    <source>
        <dbReference type="ARBA" id="ARBA00008883"/>
    </source>
</evidence>
<dbReference type="PANTHER" id="PTHR32309">
    <property type="entry name" value="TYROSINE-PROTEIN KINASE"/>
    <property type="match status" value="1"/>
</dbReference>
<evidence type="ECO:0000256" key="16">
    <source>
        <dbReference type="ARBA" id="ARBA00051245"/>
    </source>
</evidence>
<dbReference type="NCBIfam" id="TIGR01007">
    <property type="entry name" value="eps_fam"/>
    <property type="match status" value="1"/>
</dbReference>
<comment type="subcellular location">
    <subcellularLocation>
        <location evidence="1">Cell inner membrane</location>
        <topology evidence="1">Multi-pass membrane protein</topology>
    </subcellularLocation>
</comment>
<feature type="domain" description="AAA" evidence="20">
    <location>
        <begin position="309"/>
        <end position="415"/>
    </location>
</feature>
<dbReference type="InterPro" id="IPR050445">
    <property type="entry name" value="Bact_polysacc_biosynth/exp"/>
</dbReference>
<comment type="similarity">
    <text evidence="3">Belongs to the CpsD/CapB family.</text>
</comment>
<dbReference type="SUPFAM" id="SSF52540">
    <property type="entry name" value="P-loop containing nucleoside triphosphate hydrolases"/>
    <property type="match status" value="1"/>
</dbReference>
<evidence type="ECO:0000256" key="6">
    <source>
        <dbReference type="ARBA" id="ARBA00022475"/>
    </source>
</evidence>
<dbReference type="Gene3D" id="3.40.50.300">
    <property type="entry name" value="P-loop containing nucleotide triphosphate hydrolases"/>
    <property type="match status" value="1"/>
</dbReference>
<dbReference type="PANTHER" id="PTHR32309:SF13">
    <property type="entry name" value="FERRIC ENTEROBACTIN TRANSPORT PROTEIN FEPE"/>
    <property type="match status" value="1"/>
</dbReference>
<evidence type="ECO:0000256" key="8">
    <source>
        <dbReference type="ARBA" id="ARBA00022679"/>
    </source>
</evidence>
<evidence type="ECO:0000256" key="7">
    <source>
        <dbReference type="ARBA" id="ARBA00022519"/>
    </source>
</evidence>
<evidence type="ECO:0000256" key="12">
    <source>
        <dbReference type="ARBA" id="ARBA00022840"/>
    </source>
</evidence>
<keyword evidence="10" id="KW-0547">Nucleotide-binding</keyword>
<dbReference type="Pfam" id="PF13614">
    <property type="entry name" value="AAA_31"/>
    <property type="match status" value="1"/>
</dbReference>
<comment type="caution">
    <text evidence="21">The sequence shown here is derived from an EMBL/GenBank/DDBJ whole genome shotgun (WGS) entry which is preliminary data.</text>
</comment>
<keyword evidence="6" id="KW-1003">Cell membrane</keyword>
<comment type="catalytic activity">
    <reaction evidence="16">
        <text>L-tyrosyl-[protein] + ATP = O-phospho-L-tyrosyl-[protein] + ADP + H(+)</text>
        <dbReference type="Rhea" id="RHEA:10596"/>
        <dbReference type="Rhea" id="RHEA-COMP:10136"/>
        <dbReference type="Rhea" id="RHEA-COMP:20101"/>
        <dbReference type="ChEBI" id="CHEBI:15378"/>
        <dbReference type="ChEBI" id="CHEBI:30616"/>
        <dbReference type="ChEBI" id="CHEBI:46858"/>
        <dbReference type="ChEBI" id="CHEBI:61978"/>
        <dbReference type="ChEBI" id="CHEBI:456216"/>
        <dbReference type="EC" id="2.7.10.2"/>
    </reaction>
</comment>
<name>A0A087DNN8_BIFAD</name>
<comment type="similarity">
    <text evidence="2">Belongs to the CpsC/CapA family.</text>
</comment>
<evidence type="ECO:0000256" key="10">
    <source>
        <dbReference type="ARBA" id="ARBA00022741"/>
    </source>
</evidence>
<keyword evidence="9 18" id="KW-0812">Transmembrane</keyword>
<evidence type="ECO:0000256" key="13">
    <source>
        <dbReference type="ARBA" id="ARBA00022989"/>
    </source>
</evidence>
<dbReference type="AlphaFoldDB" id="A0A087DNN8"/>
<evidence type="ECO:0000256" key="9">
    <source>
        <dbReference type="ARBA" id="ARBA00022692"/>
    </source>
</evidence>
<proteinExistence type="inferred from homology"/>
<keyword evidence="12" id="KW-0067">ATP-binding</keyword>
<dbReference type="GO" id="GO:0005524">
    <property type="term" value="F:ATP binding"/>
    <property type="evidence" value="ECO:0007669"/>
    <property type="project" value="UniProtKB-KW"/>
</dbReference>
<dbReference type="InterPro" id="IPR027417">
    <property type="entry name" value="P-loop_NTPase"/>
</dbReference>
<evidence type="ECO:0000256" key="1">
    <source>
        <dbReference type="ARBA" id="ARBA00004429"/>
    </source>
</evidence>
<protein>
    <recommendedName>
        <fullName evidence="5">non-specific protein-tyrosine kinase</fullName>
        <ecNumber evidence="5">2.7.10.2</ecNumber>
    </recommendedName>
</protein>
<keyword evidence="15" id="KW-0829">Tyrosine-protein kinase</keyword>
<evidence type="ECO:0000256" key="15">
    <source>
        <dbReference type="ARBA" id="ARBA00023137"/>
    </source>
</evidence>
<evidence type="ECO:0000313" key="21">
    <source>
        <dbReference type="EMBL" id="KFI97138.1"/>
    </source>
</evidence>
<feature type="compositionally biased region" description="Polar residues" evidence="17">
    <location>
        <begin position="1"/>
        <end position="20"/>
    </location>
</feature>
<sequence>MRWGSSVTSVENANVQQPTAPQGVVEEADDGITLMDLFKIIRKHLVTAIIAFVVVVAGVSAYTFLAPAKYTATAQTMATYNASDGGESIAQQSTGGSYISNQITSYPTLATTSKVLKPVIDDLGLDETVTDLAGQVTVTNPTNTAFVNIAVVDGDPKQAADIANSVAESLKNVIESDLYSGDKSPVKLSIVQKAQVPTSKSSPKTALYLAVGVVLGIIIGVFAALIKDLLNTKVEETSDVRGIVRASSLGSVPMDASLDDKRPVLVSQPNGAIAEEFRRIHTNIDFLQTDRTEGVGQLLVITSAQPSEGKTTMAINTAVALAEDGAKVLLIDADLRHPSVAHHLGIEGAAGLAHVLSGQMGPKDVVQSYWKPNLHILPGGKRPANAGVLLSSETMKLMVEQALTQYDYVIIDTAPLTVSNDGAVFGRWAKGLLLVVSRNVCEKKSLQEAADTLATAQVPVLGFIFNRADPKKVNSHSNYYYYYEDGAPRSSHRANGKKKRI</sequence>
<feature type="domain" description="Polysaccharide chain length determinant N-terminal" evidence="19">
    <location>
        <begin position="31"/>
        <end position="122"/>
    </location>
</feature>
<comment type="similarity">
    <text evidence="4">Belongs to the etk/wzc family.</text>
</comment>
<keyword evidence="14 18" id="KW-0472">Membrane</keyword>
<evidence type="ECO:0000256" key="11">
    <source>
        <dbReference type="ARBA" id="ARBA00022777"/>
    </source>
</evidence>
<evidence type="ECO:0000256" key="5">
    <source>
        <dbReference type="ARBA" id="ARBA00011903"/>
    </source>
</evidence>
<feature type="transmembrane region" description="Helical" evidence="18">
    <location>
        <begin position="206"/>
        <end position="226"/>
    </location>
</feature>
<reference evidence="21 22" key="1">
    <citation type="submission" date="2014-03" db="EMBL/GenBank/DDBJ databases">
        <title>Genomics of Bifidobacteria.</title>
        <authorList>
            <person name="Ventura M."/>
            <person name="Milani C."/>
            <person name="Lugli G.A."/>
        </authorList>
    </citation>
    <scope>NUCLEOTIDE SEQUENCE [LARGE SCALE GENOMIC DNA]</scope>
    <source>
        <strain evidence="22">JCM 15918</strain>
    </source>
</reference>
<evidence type="ECO:0000259" key="19">
    <source>
        <dbReference type="Pfam" id="PF02706"/>
    </source>
</evidence>
<dbReference type="GO" id="GO:0004715">
    <property type="term" value="F:non-membrane spanning protein tyrosine kinase activity"/>
    <property type="evidence" value="ECO:0007669"/>
    <property type="project" value="UniProtKB-EC"/>
</dbReference>
<keyword evidence="7" id="KW-0997">Cell inner membrane</keyword>
<organism evidence="21 22">
    <name type="scientific">Bifidobacterium adolescentis JCM 15918</name>
    <dbReference type="NCBI Taxonomy" id="1437612"/>
    <lineage>
        <taxon>Bacteria</taxon>
        <taxon>Bacillati</taxon>
        <taxon>Actinomycetota</taxon>
        <taxon>Actinomycetes</taxon>
        <taxon>Bifidobacteriales</taxon>
        <taxon>Bifidobacteriaceae</taxon>
        <taxon>Bifidobacterium</taxon>
    </lineage>
</organism>
<evidence type="ECO:0000256" key="14">
    <source>
        <dbReference type="ARBA" id="ARBA00023136"/>
    </source>
</evidence>
<evidence type="ECO:0000256" key="2">
    <source>
        <dbReference type="ARBA" id="ARBA00006683"/>
    </source>
</evidence>
<dbReference type="InterPro" id="IPR025669">
    <property type="entry name" value="AAA_dom"/>
</dbReference>
<dbReference type="InterPro" id="IPR003856">
    <property type="entry name" value="LPS_length_determ_N"/>
</dbReference>
<dbReference type="EC" id="2.7.10.2" evidence="5"/>
<dbReference type="CDD" id="cd05387">
    <property type="entry name" value="BY-kinase"/>
    <property type="match status" value="1"/>
</dbReference>
<feature type="region of interest" description="Disordered" evidence="17">
    <location>
        <begin position="1"/>
        <end position="22"/>
    </location>
</feature>
<evidence type="ECO:0000256" key="17">
    <source>
        <dbReference type="SAM" id="MobiDB-lite"/>
    </source>
</evidence>
<keyword evidence="13 18" id="KW-1133">Transmembrane helix</keyword>
<dbReference type="Proteomes" id="UP000029091">
    <property type="component" value="Unassembled WGS sequence"/>
</dbReference>
<gene>
    <name evidence="21" type="ORF">BSTER_1358</name>
</gene>
<feature type="transmembrane region" description="Helical" evidence="18">
    <location>
        <begin position="45"/>
        <end position="65"/>
    </location>
</feature>